<gene>
    <name evidence="1" type="ORF">CVT26_000887</name>
</gene>
<sequence>AAELPIDTLHCIFSLCAYVARDRRSQELVYDGSATLRSISQVCSLWRQVCNSDTSLWSQVIDFSPGQAGWKEVVSLRAGSRPTSTTVLLRPRHSDPVPAAYPPCKDLSYHVILPIADHNDEHRRLKSKIQRILADSLDQHKSSLSSFSIHFSKQFDQRPALTLDGKVFPLIHHLHLSGCTLDPVATFFPNLSTLDISFAPPSTLSQYFGAQLTRQLRELPRLRVLRLHEVSVLTNEGRRPGISNEAFVNVDLLHLSVLFLSGDLRIINALLESIKRPSTCAVCIVGDAERHFDPDTRLDLLNQIKAITTQWPSVQHVGWLVTNLYHSKTTISSLRQWPDPPFGSFTLTLDNGVMTDHFVPQLGSDAEVLRLDPSAALRVPWDALISSFSSIRTLVCPNMSIIEYLLERPAFSHTKFPLLQHIQLDDMARSSPDFIAALNGFRHARDEENSGPRLRTSFLGLDDHLEYFSGLNGLGDVLPSGAEAKQVPGFRHRFP</sequence>
<dbReference type="Proteomes" id="UP000284706">
    <property type="component" value="Unassembled WGS sequence"/>
</dbReference>
<dbReference type="SUPFAM" id="SSF52047">
    <property type="entry name" value="RNI-like"/>
    <property type="match status" value="1"/>
</dbReference>
<reference evidence="1 2" key="1">
    <citation type="journal article" date="2018" name="Evol. Lett.">
        <title>Horizontal gene cluster transfer increased hallucinogenic mushroom diversity.</title>
        <authorList>
            <person name="Reynolds H.T."/>
            <person name="Vijayakumar V."/>
            <person name="Gluck-Thaler E."/>
            <person name="Korotkin H.B."/>
            <person name="Matheny P.B."/>
            <person name="Slot J.C."/>
        </authorList>
    </citation>
    <scope>NUCLEOTIDE SEQUENCE [LARGE SCALE GENOMIC DNA]</scope>
    <source>
        <strain evidence="1 2">SRW20</strain>
    </source>
</reference>
<dbReference type="InParanoid" id="A0A409WBC1"/>
<proteinExistence type="predicted"/>
<dbReference type="Gene3D" id="1.20.1280.50">
    <property type="match status" value="1"/>
</dbReference>
<evidence type="ECO:0000313" key="2">
    <source>
        <dbReference type="Proteomes" id="UP000284706"/>
    </source>
</evidence>
<feature type="non-terminal residue" evidence="1">
    <location>
        <position position="1"/>
    </location>
</feature>
<organism evidence="1 2">
    <name type="scientific">Gymnopilus dilepis</name>
    <dbReference type="NCBI Taxonomy" id="231916"/>
    <lineage>
        <taxon>Eukaryota</taxon>
        <taxon>Fungi</taxon>
        <taxon>Dikarya</taxon>
        <taxon>Basidiomycota</taxon>
        <taxon>Agaricomycotina</taxon>
        <taxon>Agaricomycetes</taxon>
        <taxon>Agaricomycetidae</taxon>
        <taxon>Agaricales</taxon>
        <taxon>Agaricineae</taxon>
        <taxon>Hymenogastraceae</taxon>
        <taxon>Gymnopilus</taxon>
    </lineage>
</organism>
<name>A0A409WBC1_9AGAR</name>
<dbReference type="EMBL" id="NHYE01005229">
    <property type="protein sequence ID" value="PPQ75770.1"/>
    <property type="molecule type" value="Genomic_DNA"/>
</dbReference>
<evidence type="ECO:0000313" key="1">
    <source>
        <dbReference type="EMBL" id="PPQ75770.1"/>
    </source>
</evidence>
<protein>
    <submittedName>
        <fullName evidence="1">Uncharacterized protein</fullName>
    </submittedName>
</protein>
<accession>A0A409WBC1</accession>
<comment type="caution">
    <text evidence="1">The sequence shown here is derived from an EMBL/GenBank/DDBJ whole genome shotgun (WGS) entry which is preliminary data.</text>
</comment>
<dbReference type="OrthoDB" id="2869865at2759"/>
<dbReference type="AlphaFoldDB" id="A0A409WBC1"/>
<keyword evidence="2" id="KW-1185">Reference proteome</keyword>